<accession>A0A7W7U9T9</accession>
<comment type="caution">
    <text evidence="1">The sequence shown here is derived from an EMBL/GenBank/DDBJ whole genome shotgun (WGS) entry which is preliminary data.</text>
</comment>
<protein>
    <submittedName>
        <fullName evidence="1">Uncharacterized protein</fullName>
    </submittedName>
</protein>
<evidence type="ECO:0000313" key="1">
    <source>
        <dbReference type="EMBL" id="MBB4987489.1"/>
    </source>
</evidence>
<proteinExistence type="predicted"/>
<dbReference type="Proteomes" id="UP000582643">
    <property type="component" value="Unassembled WGS sequence"/>
</dbReference>
<gene>
    <name evidence="1" type="ORF">GGE06_008462</name>
</gene>
<sequence length="123" mass="12428">MRTDIKNSLDVAATLAPAARVAAATGTGVDLANYDAAAVVITTGVVANGAFSIEVQESDTLGSGYTPVANADLDGTEPVTLTASTTIVIGYHGIKRYIRAVSTGTADASFGVTVIRGKGRTKP</sequence>
<keyword evidence="2" id="KW-1185">Reference proteome</keyword>
<organism evidence="1 2">
    <name type="scientific">Streptomyces nymphaeiformis</name>
    <dbReference type="NCBI Taxonomy" id="2663842"/>
    <lineage>
        <taxon>Bacteria</taxon>
        <taxon>Bacillati</taxon>
        <taxon>Actinomycetota</taxon>
        <taxon>Actinomycetes</taxon>
        <taxon>Kitasatosporales</taxon>
        <taxon>Streptomycetaceae</taxon>
        <taxon>Streptomyces</taxon>
    </lineage>
</organism>
<reference evidence="1 2" key="1">
    <citation type="submission" date="2020-08" db="EMBL/GenBank/DDBJ databases">
        <title>Genomic Encyclopedia of Type Strains, Phase III (KMG-III): the genomes of soil and plant-associated and newly described type strains.</title>
        <authorList>
            <person name="Whitman W."/>
        </authorList>
    </citation>
    <scope>NUCLEOTIDE SEQUENCE [LARGE SCALE GENOMIC DNA]</scope>
    <source>
        <strain evidence="1 2">SFB5A</strain>
    </source>
</reference>
<dbReference type="RefSeq" id="WP_184933271.1">
    <property type="nucleotide sequence ID" value="NZ_JACHJY010000023.1"/>
</dbReference>
<name>A0A7W7U9T9_9ACTN</name>
<evidence type="ECO:0000313" key="2">
    <source>
        <dbReference type="Proteomes" id="UP000582643"/>
    </source>
</evidence>
<dbReference type="EMBL" id="JACHJY010000023">
    <property type="protein sequence ID" value="MBB4987489.1"/>
    <property type="molecule type" value="Genomic_DNA"/>
</dbReference>
<dbReference type="AlphaFoldDB" id="A0A7W7U9T9"/>